<dbReference type="AlphaFoldDB" id="A0A1S8MCM0"/>
<sequence>MILSTKDLTVGYNKFPTIQNINFNVEEGEIVCLLGPNGAGKTTLIRTLSGLLYPIEGSIYINDKNVIGIKKDVLAKIISVVLTEKPTFDLMTVFEVVSLGRYPHTGFFGAISKEDETKIETVLKNVGAFNLINRYFQALSDGEKQKVMLARALVQEPKLIILDEPTTHLDINHKIELLNTLKDLSRKMKLTVVLSLHEIDLALKYCDKLLLIRDKKVLSFGTPEATINNTNINNVYNIKNAAFNTLTSSIELKNFMHNNIFVVGGGGVGTPIYRVLTKYNLGFSTGILHENDIDYETAKTMSVKIQSEKPFDNITDTSFKNALKMIDDADVIIDSGFPTGEINNKNLELLNYASKKHKKIITFRKNSKYDAILCSNIDDLIKYILKVII</sequence>
<dbReference type="GO" id="GO:0016887">
    <property type="term" value="F:ATP hydrolysis activity"/>
    <property type="evidence" value="ECO:0007669"/>
    <property type="project" value="InterPro"/>
</dbReference>
<evidence type="ECO:0000313" key="6">
    <source>
        <dbReference type="Proteomes" id="UP000190951"/>
    </source>
</evidence>
<name>A0A1S8MCM0_9CLOT</name>
<dbReference type="InterPro" id="IPR003439">
    <property type="entry name" value="ABC_transporter-like_ATP-bd"/>
</dbReference>
<reference evidence="5 6" key="1">
    <citation type="submission" date="2022-04" db="EMBL/GenBank/DDBJ databases">
        <title>Genome sequence of C. roseum typestrain.</title>
        <authorList>
            <person name="Poehlein A."/>
            <person name="Schoch T."/>
            <person name="Duerre P."/>
            <person name="Daniel R."/>
        </authorList>
    </citation>
    <scope>NUCLEOTIDE SEQUENCE [LARGE SCALE GENOMIC DNA]</scope>
    <source>
        <strain evidence="5 6">DSM 7320</strain>
    </source>
</reference>
<dbReference type="PROSITE" id="PS50893">
    <property type="entry name" value="ABC_TRANSPORTER_2"/>
    <property type="match status" value="1"/>
</dbReference>
<keyword evidence="4" id="KW-1278">Translocase</keyword>
<keyword evidence="3 5" id="KW-0067">ATP-binding</keyword>
<dbReference type="STRING" id="84029.CROST_12630"/>
<keyword evidence="6" id="KW-1185">Reference proteome</keyword>
<dbReference type="EMBL" id="CP096983">
    <property type="protein sequence ID" value="URZ12364.1"/>
    <property type="molecule type" value="Genomic_DNA"/>
</dbReference>
<gene>
    <name evidence="5" type="primary">btuD_5</name>
    <name evidence="5" type="ORF">CROST_030860</name>
</gene>
<accession>A0A1S8MCM0</accession>
<dbReference type="GO" id="GO:0005524">
    <property type="term" value="F:ATP binding"/>
    <property type="evidence" value="ECO:0007669"/>
    <property type="project" value="UniProtKB-KW"/>
</dbReference>
<evidence type="ECO:0000256" key="2">
    <source>
        <dbReference type="ARBA" id="ARBA00022741"/>
    </source>
</evidence>
<keyword evidence="2" id="KW-0547">Nucleotide-binding</keyword>
<dbReference type="Pfam" id="PF00005">
    <property type="entry name" value="ABC_tran"/>
    <property type="match status" value="1"/>
</dbReference>
<keyword evidence="1" id="KW-0813">Transport</keyword>
<evidence type="ECO:0000256" key="3">
    <source>
        <dbReference type="ARBA" id="ARBA00022840"/>
    </source>
</evidence>
<dbReference type="RefSeq" id="WP_242950815.1">
    <property type="nucleotide sequence ID" value="NZ_CP096983.1"/>
</dbReference>
<dbReference type="InterPro" id="IPR003593">
    <property type="entry name" value="AAA+_ATPase"/>
</dbReference>
<evidence type="ECO:0000256" key="4">
    <source>
        <dbReference type="ARBA" id="ARBA00022967"/>
    </source>
</evidence>
<dbReference type="FunFam" id="3.40.50.300:FF:000134">
    <property type="entry name" value="Iron-enterobactin ABC transporter ATP-binding protein"/>
    <property type="match status" value="1"/>
</dbReference>
<dbReference type="PANTHER" id="PTHR42794">
    <property type="entry name" value="HEMIN IMPORT ATP-BINDING PROTEIN HMUV"/>
    <property type="match status" value="1"/>
</dbReference>
<dbReference type="CDD" id="cd03214">
    <property type="entry name" value="ABC_Iron-Siderophores_B12_Hemin"/>
    <property type="match status" value="1"/>
</dbReference>
<evidence type="ECO:0000256" key="1">
    <source>
        <dbReference type="ARBA" id="ARBA00022448"/>
    </source>
</evidence>
<dbReference type="SUPFAM" id="SSF52540">
    <property type="entry name" value="P-loop containing nucleoside triphosphate hydrolases"/>
    <property type="match status" value="1"/>
</dbReference>
<dbReference type="PANTHER" id="PTHR42794:SF1">
    <property type="entry name" value="HEMIN IMPORT ATP-BINDING PROTEIN HMUV"/>
    <property type="match status" value="1"/>
</dbReference>
<dbReference type="SMART" id="SM00382">
    <property type="entry name" value="AAA"/>
    <property type="match status" value="1"/>
</dbReference>
<dbReference type="Proteomes" id="UP000190951">
    <property type="component" value="Chromosome"/>
</dbReference>
<dbReference type="InterPro" id="IPR027417">
    <property type="entry name" value="P-loop_NTPase"/>
</dbReference>
<dbReference type="KEGG" id="crw:CROST_030860"/>
<protein>
    <submittedName>
        <fullName evidence="5">Vitamin B12 import ATP-binding protein BtuD</fullName>
    </submittedName>
</protein>
<organism evidence="5 6">
    <name type="scientific">Clostridium felsineum</name>
    <dbReference type="NCBI Taxonomy" id="36839"/>
    <lineage>
        <taxon>Bacteria</taxon>
        <taxon>Bacillati</taxon>
        <taxon>Bacillota</taxon>
        <taxon>Clostridia</taxon>
        <taxon>Eubacteriales</taxon>
        <taxon>Clostridiaceae</taxon>
        <taxon>Clostridium</taxon>
    </lineage>
</organism>
<evidence type="ECO:0000313" key="5">
    <source>
        <dbReference type="EMBL" id="URZ12364.1"/>
    </source>
</evidence>
<proteinExistence type="predicted"/>
<dbReference type="Gene3D" id="3.40.50.300">
    <property type="entry name" value="P-loop containing nucleotide triphosphate hydrolases"/>
    <property type="match status" value="1"/>
</dbReference>